<evidence type="ECO:0000256" key="1">
    <source>
        <dbReference type="SAM" id="Phobius"/>
    </source>
</evidence>
<dbReference type="EMBL" id="OC942372">
    <property type="protein sequence ID" value="CAD7662390.1"/>
    <property type="molecule type" value="Genomic_DNA"/>
</dbReference>
<keyword evidence="1" id="KW-0472">Membrane</keyword>
<dbReference type="AlphaFoldDB" id="A0A7R9QXQ3"/>
<keyword evidence="3" id="KW-1185">Reference proteome</keyword>
<keyword evidence="1" id="KW-0812">Transmembrane</keyword>
<proteinExistence type="predicted"/>
<organism evidence="2">
    <name type="scientific">Oppiella nova</name>
    <dbReference type="NCBI Taxonomy" id="334625"/>
    <lineage>
        <taxon>Eukaryota</taxon>
        <taxon>Metazoa</taxon>
        <taxon>Ecdysozoa</taxon>
        <taxon>Arthropoda</taxon>
        <taxon>Chelicerata</taxon>
        <taxon>Arachnida</taxon>
        <taxon>Acari</taxon>
        <taxon>Acariformes</taxon>
        <taxon>Sarcoptiformes</taxon>
        <taxon>Oribatida</taxon>
        <taxon>Brachypylina</taxon>
        <taxon>Oppioidea</taxon>
        <taxon>Oppiidae</taxon>
        <taxon>Oppiella</taxon>
    </lineage>
</organism>
<evidence type="ECO:0000313" key="2">
    <source>
        <dbReference type="EMBL" id="CAD7662390.1"/>
    </source>
</evidence>
<keyword evidence="1" id="KW-1133">Transmembrane helix</keyword>
<reference evidence="2" key="1">
    <citation type="submission" date="2020-11" db="EMBL/GenBank/DDBJ databases">
        <authorList>
            <person name="Tran Van P."/>
        </authorList>
    </citation>
    <scope>NUCLEOTIDE SEQUENCE</scope>
</reference>
<evidence type="ECO:0000313" key="3">
    <source>
        <dbReference type="Proteomes" id="UP000728032"/>
    </source>
</evidence>
<dbReference type="EMBL" id="CAJPVJ010027547">
    <property type="protein sequence ID" value="CAG2179526.1"/>
    <property type="molecule type" value="Genomic_DNA"/>
</dbReference>
<gene>
    <name evidence="2" type="ORF">ONB1V03_LOCUS18950</name>
</gene>
<feature type="transmembrane region" description="Helical" evidence="1">
    <location>
        <begin position="115"/>
        <end position="136"/>
    </location>
</feature>
<protein>
    <recommendedName>
        <fullName evidence="4">Protein sleepless</fullName>
    </recommendedName>
</protein>
<dbReference type="OrthoDB" id="8177818at2759"/>
<name>A0A7R9QXQ3_9ACAR</name>
<sequence>MVLLANLSITYVILMLMTLVGMTLSLKCYICHTNDNSLCTDEFLQDCPSNQAYDKSLDGLHIKKECALAPCHLRDPKLVFITFADQCKNNDDDCIYCCGTDGCNKDGSALISAHNLLIVIMLFTSFLVVNSSPIAVN</sequence>
<evidence type="ECO:0008006" key="4">
    <source>
        <dbReference type="Google" id="ProtNLM"/>
    </source>
</evidence>
<dbReference type="Proteomes" id="UP000728032">
    <property type="component" value="Unassembled WGS sequence"/>
</dbReference>
<dbReference type="CDD" id="cd00117">
    <property type="entry name" value="TFP"/>
    <property type="match status" value="1"/>
</dbReference>
<accession>A0A7R9QXQ3</accession>
<feature type="transmembrane region" description="Helical" evidence="1">
    <location>
        <begin position="6"/>
        <end position="26"/>
    </location>
</feature>